<evidence type="ECO:0000313" key="4">
    <source>
        <dbReference type="Proteomes" id="UP000727407"/>
    </source>
</evidence>
<feature type="signal peptide" evidence="2">
    <location>
        <begin position="1"/>
        <end position="21"/>
    </location>
</feature>
<evidence type="ECO:0000256" key="1">
    <source>
        <dbReference type="ARBA" id="ARBA00022729"/>
    </source>
</evidence>
<name>A0A8J4TPZ4_CLAMG</name>
<keyword evidence="4" id="KW-1185">Reference proteome</keyword>
<dbReference type="Proteomes" id="UP000727407">
    <property type="component" value="Unassembled WGS sequence"/>
</dbReference>
<proteinExistence type="predicted"/>
<dbReference type="PANTHER" id="PTHR46096">
    <property type="entry name" value="PERFORIN-1"/>
    <property type="match status" value="1"/>
</dbReference>
<protein>
    <submittedName>
        <fullName evidence="3">Perforin-1-like</fullName>
    </submittedName>
</protein>
<dbReference type="GO" id="GO:0001771">
    <property type="term" value="P:immunological synapse formation"/>
    <property type="evidence" value="ECO:0007669"/>
    <property type="project" value="TreeGrafter"/>
</dbReference>
<dbReference type="GO" id="GO:0001913">
    <property type="term" value="P:T cell mediated cytotoxicity"/>
    <property type="evidence" value="ECO:0007669"/>
    <property type="project" value="TreeGrafter"/>
</dbReference>
<dbReference type="EMBL" id="QNUK01000346">
    <property type="protein sequence ID" value="KAF5894979.1"/>
    <property type="molecule type" value="Genomic_DNA"/>
</dbReference>
<evidence type="ECO:0000313" key="3">
    <source>
        <dbReference type="EMBL" id="KAF5894979.1"/>
    </source>
</evidence>
<evidence type="ECO:0000256" key="2">
    <source>
        <dbReference type="SAM" id="SignalP"/>
    </source>
</evidence>
<reference evidence="3" key="1">
    <citation type="submission" date="2020-07" db="EMBL/GenBank/DDBJ databases">
        <title>Clarias magur genome sequencing, assembly and annotation.</title>
        <authorList>
            <person name="Kushwaha B."/>
            <person name="Kumar R."/>
            <person name="Das P."/>
            <person name="Joshi C.G."/>
            <person name="Kumar D."/>
            <person name="Nagpure N.S."/>
            <person name="Pandey M."/>
            <person name="Agarwal S."/>
            <person name="Srivastava S."/>
            <person name="Singh M."/>
            <person name="Sahoo L."/>
            <person name="Jayasankar P."/>
            <person name="Meher P.K."/>
            <person name="Koringa P.G."/>
            <person name="Iquebal M.A."/>
            <person name="Das S.P."/>
            <person name="Bit A."/>
            <person name="Patnaik S."/>
            <person name="Patel N."/>
            <person name="Shah T.M."/>
            <person name="Hinsu A."/>
            <person name="Jena J.K."/>
        </authorList>
    </citation>
    <scope>NUCLEOTIDE SEQUENCE</scope>
    <source>
        <strain evidence="3">CIFAMagur01</strain>
        <tissue evidence="3">Testis</tissue>
    </source>
</reference>
<keyword evidence="1 2" id="KW-0732">Signal</keyword>
<feature type="non-terminal residue" evidence="3">
    <location>
        <position position="122"/>
    </location>
</feature>
<comment type="caution">
    <text evidence="3">The sequence shown here is derived from an EMBL/GenBank/DDBJ whole genome shotgun (WGS) entry which is preliminary data.</text>
</comment>
<organism evidence="3 4">
    <name type="scientific">Clarias magur</name>
    <name type="common">Asian catfish</name>
    <name type="synonym">Macropteronotus magur</name>
    <dbReference type="NCBI Taxonomy" id="1594786"/>
    <lineage>
        <taxon>Eukaryota</taxon>
        <taxon>Metazoa</taxon>
        <taxon>Chordata</taxon>
        <taxon>Craniata</taxon>
        <taxon>Vertebrata</taxon>
        <taxon>Euteleostomi</taxon>
        <taxon>Actinopterygii</taxon>
        <taxon>Neopterygii</taxon>
        <taxon>Teleostei</taxon>
        <taxon>Ostariophysi</taxon>
        <taxon>Siluriformes</taxon>
        <taxon>Clariidae</taxon>
        <taxon>Clarias</taxon>
    </lineage>
</organism>
<dbReference type="InterPro" id="IPR052784">
    <property type="entry name" value="Perforin-1_pore-forming"/>
</dbReference>
<dbReference type="GO" id="GO:0016020">
    <property type="term" value="C:membrane"/>
    <property type="evidence" value="ECO:0007669"/>
    <property type="project" value="TreeGrafter"/>
</dbReference>
<dbReference type="AlphaFoldDB" id="A0A8J4TPZ4"/>
<dbReference type="OrthoDB" id="1366754at2759"/>
<gene>
    <name evidence="3" type="ORF">DAT39_015295</name>
</gene>
<sequence length="122" mass="13788">MLHRLLLILVVLAAFLPPPTSQQCVKANEFQWESVDFTPGSDLAGEGFDITTMQRKGAFVIGMSAWLQKDKTCSVCKNPYMGVCFLALRLLMWLLPCTLSCYGGIWLRLNPCLHVLLLWRPE</sequence>
<dbReference type="GO" id="GO:0051607">
    <property type="term" value="P:defense response to virus"/>
    <property type="evidence" value="ECO:0007669"/>
    <property type="project" value="TreeGrafter"/>
</dbReference>
<feature type="chain" id="PRO_5035329344" evidence="2">
    <location>
        <begin position="22"/>
        <end position="122"/>
    </location>
</feature>
<accession>A0A8J4TPZ4</accession>
<dbReference type="PANTHER" id="PTHR46096:SF3">
    <property type="entry name" value="PERFORIN-1"/>
    <property type="match status" value="1"/>
</dbReference>
<dbReference type="GO" id="GO:0022829">
    <property type="term" value="F:wide pore channel activity"/>
    <property type="evidence" value="ECO:0007669"/>
    <property type="project" value="TreeGrafter"/>
</dbReference>